<gene>
    <name evidence="5" type="ORF">R6G80_07325</name>
    <name evidence="4" type="ORF">R6G86_07220</name>
</gene>
<keyword evidence="3" id="KW-0812">Transmembrane</keyword>
<evidence type="ECO:0000256" key="3">
    <source>
        <dbReference type="SAM" id="Phobius"/>
    </source>
</evidence>
<evidence type="ECO:0000313" key="5">
    <source>
        <dbReference type="EMBL" id="MDY5155529.1"/>
    </source>
</evidence>
<feature type="region of interest" description="Disordered" evidence="2">
    <location>
        <begin position="165"/>
        <end position="187"/>
    </location>
</feature>
<comment type="caution">
    <text evidence="5">The sequence shown here is derived from an EMBL/GenBank/DDBJ whole genome shotgun (WGS) entry which is preliminary data.</text>
</comment>
<feature type="region of interest" description="Disordered" evidence="2">
    <location>
        <begin position="1"/>
        <end position="148"/>
    </location>
</feature>
<feature type="compositionally biased region" description="Basic and acidic residues" evidence="2">
    <location>
        <begin position="62"/>
        <end position="71"/>
    </location>
</feature>
<evidence type="ECO:0000256" key="2">
    <source>
        <dbReference type="SAM" id="MobiDB-lite"/>
    </source>
</evidence>
<name>A0AAW9HV45_9ACTO</name>
<keyword evidence="3" id="KW-0472">Membrane</keyword>
<feature type="compositionally biased region" description="Basic residues" evidence="2">
    <location>
        <begin position="47"/>
        <end position="61"/>
    </location>
</feature>
<feature type="compositionally biased region" description="Basic and acidic residues" evidence="2">
    <location>
        <begin position="105"/>
        <end position="120"/>
    </location>
</feature>
<proteinExistence type="predicted"/>
<organism evidence="5 7">
    <name type="scientific">Actinotignum urinale</name>
    <dbReference type="NCBI Taxonomy" id="190146"/>
    <lineage>
        <taxon>Bacteria</taxon>
        <taxon>Bacillati</taxon>
        <taxon>Actinomycetota</taxon>
        <taxon>Actinomycetes</taxon>
        <taxon>Actinomycetales</taxon>
        <taxon>Actinomycetaceae</taxon>
        <taxon>Actinotignum</taxon>
    </lineage>
</organism>
<feature type="transmembrane region" description="Helical" evidence="3">
    <location>
        <begin position="349"/>
        <end position="368"/>
    </location>
</feature>
<reference evidence="5 6" key="1">
    <citation type="submission" date="2023-10" db="EMBL/GenBank/DDBJ databases">
        <title>Whole Genome based description of the genera Actinobaculum and Actinotignum reveals a complex phylogenetic relationship within the species included in the genus Actinotignum.</title>
        <authorList>
            <person name="Jensen C.S."/>
            <person name="Dargis R."/>
            <person name="Kemp M."/>
            <person name="Christensen J.J."/>
        </authorList>
    </citation>
    <scope>NUCLEOTIDE SEQUENCE</scope>
    <source>
        <strain evidence="5">SLA_B511</strain>
        <strain evidence="4 6">SLA_B974</strain>
    </source>
</reference>
<feature type="compositionally biased region" description="Low complexity" evidence="2">
    <location>
        <begin position="15"/>
        <end position="40"/>
    </location>
</feature>
<dbReference type="RefSeq" id="WP_102165759.1">
    <property type="nucleotide sequence ID" value="NZ_CAMYCL010000014.1"/>
</dbReference>
<protein>
    <submittedName>
        <fullName evidence="5">Uncharacterized protein</fullName>
    </submittedName>
</protein>
<feature type="coiled-coil region" evidence="1">
    <location>
        <begin position="242"/>
        <end position="344"/>
    </location>
</feature>
<evidence type="ECO:0000256" key="1">
    <source>
        <dbReference type="SAM" id="Coils"/>
    </source>
</evidence>
<keyword evidence="3" id="KW-1133">Transmembrane helix</keyword>
<evidence type="ECO:0000313" key="4">
    <source>
        <dbReference type="EMBL" id="MDY5133527.1"/>
    </source>
</evidence>
<evidence type="ECO:0000313" key="7">
    <source>
        <dbReference type="Proteomes" id="UP001281731"/>
    </source>
</evidence>
<keyword evidence="1" id="KW-0175">Coiled coil</keyword>
<dbReference type="Proteomes" id="UP001281731">
    <property type="component" value="Unassembled WGS sequence"/>
</dbReference>
<dbReference type="AlphaFoldDB" id="A0AAW9HV45"/>
<accession>A0AAW9HV45</accession>
<evidence type="ECO:0000313" key="6">
    <source>
        <dbReference type="Proteomes" id="UP001275049"/>
    </source>
</evidence>
<dbReference type="EMBL" id="JAWNGC010000010">
    <property type="protein sequence ID" value="MDY5155529.1"/>
    <property type="molecule type" value="Genomic_DNA"/>
</dbReference>
<dbReference type="Proteomes" id="UP001275049">
    <property type="component" value="Unassembled WGS sequence"/>
</dbReference>
<keyword evidence="6" id="KW-1185">Reference proteome</keyword>
<sequence length="369" mass="41371">MARFSGAARPDGNATTPSENTSTQPSSSSPSHQASQESQATQAPKATRSRRVARSASKKRARESGSLEQEKNAPGTLRTTEPTEATELTKPTRGHRNATPNQDSSTHRERLGTHLQESTHHAPHHPSGSRVAERYQKRRGRALDNSTHSALLDELAELRNKHETEVREKTKLTEEKTRLENEKSRLETELAQARDSITELEATTTHLNGELSRLQNEITTHDNTMMYNSGQIKALELSEIRHQEATKRSAQLLMQVRMLENKLTESRRTVADMQRENNRLAANNTLDTATATSTLKASHTRELSALNERYHEALKDADKLREDIAKIRENNQKQRDVEDRLRKKLLTQYGISGVCAMLAVVCGIIAVIL</sequence>
<dbReference type="EMBL" id="JAWNGA010000013">
    <property type="protein sequence ID" value="MDY5133527.1"/>
    <property type="molecule type" value="Genomic_DNA"/>
</dbReference>